<dbReference type="PROSITE" id="PS00041">
    <property type="entry name" value="HTH_ARAC_FAMILY_1"/>
    <property type="match status" value="1"/>
</dbReference>
<dbReference type="Gene3D" id="3.40.50.2300">
    <property type="match status" value="1"/>
</dbReference>
<dbReference type="Pfam" id="PF07495">
    <property type="entry name" value="Y_Y_Y"/>
    <property type="match status" value="1"/>
</dbReference>
<dbReference type="Gene3D" id="2.60.40.10">
    <property type="entry name" value="Immunoglobulins"/>
    <property type="match status" value="1"/>
</dbReference>
<dbReference type="PROSITE" id="PS50110">
    <property type="entry name" value="RESPONSE_REGULATORY"/>
    <property type="match status" value="1"/>
</dbReference>
<dbReference type="SMART" id="SM00448">
    <property type="entry name" value="REC"/>
    <property type="match status" value="1"/>
</dbReference>
<keyword evidence="8" id="KW-0812">Transmembrane</keyword>
<dbReference type="InterPro" id="IPR011006">
    <property type="entry name" value="CheY-like_superfamily"/>
</dbReference>
<comment type="catalytic activity">
    <reaction evidence="1">
        <text>ATP + protein L-histidine = ADP + protein N-phospho-L-histidine.</text>
        <dbReference type="EC" id="2.7.13.3"/>
    </reaction>
</comment>
<dbReference type="Gene3D" id="1.10.287.130">
    <property type="match status" value="1"/>
</dbReference>
<keyword evidence="5" id="KW-0238">DNA-binding</keyword>
<keyword evidence="8" id="KW-1133">Transmembrane helix</keyword>
<dbReference type="SUPFAM" id="SSF47384">
    <property type="entry name" value="Homodimeric domain of signal transducing histidine kinase"/>
    <property type="match status" value="1"/>
</dbReference>
<keyword evidence="6" id="KW-0804">Transcription</keyword>
<dbReference type="InterPro" id="IPR011047">
    <property type="entry name" value="Quinoprotein_ADH-like_sf"/>
</dbReference>
<proteinExistence type="predicted"/>
<dbReference type="CDD" id="cd00082">
    <property type="entry name" value="HisKA"/>
    <property type="match status" value="1"/>
</dbReference>
<evidence type="ECO:0000256" key="3">
    <source>
        <dbReference type="ARBA" id="ARBA00022553"/>
    </source>
</evidence>
<evidence type="ECO:0000313" key="12">
    <source>
        <dbReference type="EMBL" id="MBD1363132.1"/>
    </source>
</evidence>
<dbReference type="SMART" id="SM00387">
    <property type="entry name" value="HATPase_c"/>
    <property type="match status" value="1"/>
</dbReference>
<evidence type="ECO:0000256" key="7">
    <source>
        <dbReference type="PROSITE-ProRule" id="PRU00169"/>
    </source>
</evidence>
<feature type="domain" description="HTH araC/xylS-type" evidence="9">
    <location>
        <begin position="1256"/>
        <end position="1355"/>
    </location>
</feature>
<dbReference type="PRINTS" id="PR00344">
    <property type="entry name" value="BCTRLSENSOR"/>
</dbReference>
<dbReference type="PROSITE" id="PS01124">
    <property type="entry name" value="HTH_ARAC_FAMILY_2"/>
    <property type="match status" value="1"/>
</dbReference>
<dbReference type="InterPro" id="IPR011110">
    <property type="entry name" value="Reg_prop"/>
</dbReference>
<feature type="transmembrane region" description="Helical" evidence="8">
    <location>
        <begin position="789"/>
        <end position="809"/>
    </location>
</feature>
<dbReference type="SUPFAM" id="SSF46689">
    <property type="entry name" value="Homeodomain-like"/>
    <property type="match status" value="1"/>
</dbReference>
<dbReference type="InterPro" id="IPR003594">
    <property type="entry name" value="HATPase_dom"/>
</dbReference>
<dbReference type="EMBL" id="JACWMY010000002">
    <property type="protein sequence ID" value="MBD1363132.1"/>
    <property type="molecule type" value="Genomic_DNA"/>
</dbReference>
<evidence type="ECO:0000256" key="6">
    <source>
        <dbReference type="ARBA" id="ARBA00023163"/>
    </source>
</evidence>
<evidence type="ECO:0000256" key="8">
    <source>
        <dbReference type="SAM" id="Phobius"/>
    </source>
</evidence>
<dbReference type="InterPro" id="IPR036890">
    <property type="entry name" value="HATPase_C_sf"/>
</dbReference>
<dbReference type="InterPro" id="IPR001789">
    <property type="entry name" value="Sig_transdc_resp-reg_receiver"/>
</dbReference>
<dbReference type="PANTHER" id="PTHR43547:SF2">
    <property type="entry name" value="HYBRID SIGNAL TRANSDUCTION HISTIDINE KINASE C"/>
    <property type="match status" value="1"/>
</dbReference>
<dbReference type="InterPro" id="IPR011123">
    <property type="entry name" value="Y_Y_Y"/>
</dbReference>
<accession>A0ABR7WLD0</accession>
<dbReference type="InterPro" id="IPR005467">
    <property type="entry name" value="His_kinase_dom"/>
</dbReference>
<keyword evidence="4" id="KW-0805">Transcription regulation</keyword>
<keyword evidence="3 7" id="KW-0597">Phosphoprotein</keyword>
<dbReference type="EC" id="2.7.13.3" evidence="2"/>
<evidence type="ECO:0000313" key="13">
    <source>
        <dbReference type="Proteomes" id="UP000606600"/>
    </source>
</evidence>
<comment type="caution">
    <text evidence="12">The sequence shown here is derived from an EMBL/GenBank/DDBJ whole genome shotgun (WGS) entry which is preliminary data.</text>
</comment>
<evidence type="ECO:0000259" key="11">
    <source>
        <dbReference type="PROSITE" id="PS50110"/>
    </source>
</evidence>
<dbReference type="InterPro" id="IPR009057">
    <property type="entry name" value="Homeodomain-like_sf"/>
</dbReference>
<dbReference type="InterPro" id="IPR018060">
    <property type="entry name" value="HTH_AraC"/>
</dbReference>
<dbReference type="Pfam" id="PF02518">
    <property type="entry name" value="HATPase_c"/>
    <property type="match status" value="1"/>
</dbReference>
<dbReference type="InterPro" id="IPR015943">
    <property type="entry name" value="WD40/YVTN_repeat-like_dom_sf"/>
</dbReference>
<feature type="domain" description="Histidine kinase" evidence="10">
    <location>
        <begin position="846"/>
        <end position="1069"/>
    </location>
</feature>
<feature type="modified residue" description="4-aspartylphosphate" evidence="7">
    <location>
        <position position="1157"/>
    </location>
</feature>
<gene>
    <name evidence="12" type="ORF">IDJ77_04845</name>
</gene>
<keyword evidence="13" id="KW-1185">Reference proteome</keyword>
<dbReference type="Proteomes" id="UP000606600">
    <property type="component" value="Unassembled WGS sequence"/>
</dbReference>
<evidence type="ECO:0000256" key="2">
    <source>
        <dbReference type="ARBA" id="ARBA00012438"/>
    </source>
</evidence>
<dbReference type="SMART" id="SM00342">
    <property type="entry name" value="HTH_ARAC"/>
    <property type="match status" value="1"/>
</dbReference>
<dbReference type="Pfam" id="PF00512">
    <property type="entry name" value="HisKA"/>
    <property type="match status" value="1"/>
</dbReference>
<dbReference type="PROSITE" id="PS50109">
    <property type="entry name" value="HIS_KIN"/>
    <property type="match status" value="1"/>
</dbReference>
<dbReference type="Gene3D" id="1.10.10.60">
    <property type="entry name" value="Homeodomain-like"/>
    <property type="match status" value="1"/>
</dbReference>
<dbReference type="Pfam" id="PF00072">
    <property type="entry name" value="Response_reg"/>
    <property type="match status" value="1"/>
</dbReference>
<dbReference type="SUPFAM" id="SSF55874">
    <property type="entry name" value="ATPase domain of HSP90 chaperone/DNA topoisomerase II/histidine kinase"/>
    <property type="match status" value="1"/>
</dbReference>
<dbReference type="InterPro" id="IPR013783">
    <property type="entry name" value="Ig-like_fold"/>
</dbReference>
<evidence type="ECO:0000256" key="1">
    <source>
        <dbReference type="ARBA" id="ARBA00000085"/>
    </source>
</evidence>
<dbReference type="InterPro" id="IPR003661">
    <property type="entry name" value="HisK_dim/P_dom"/>
</dbReference>
<dbReference type="SUPFAM" id="SSF101898">
    <property type="entry name" value="NHL repeat"/>
    <property type="match status" value="1"/>
</dbReference>
<evidence type="ECO:0000256" key="5">
    <source>
        <dbReference type="ARBA" id="ARBA00023125"/>
    </source>
</evidence>
<evidence type="ECO:0000259" key="10">
    <source>
        <dbReference type="PROSITE" id="PS50109"/>
    </source>
</evidence>
<dbReference type="SMART" id="SM00388">
    <property type="entry name" value="HisKA"/>
    <property type="match status" value="1"/>
</dbReference>
<reference evidence="12 13" key="1">
    <citation type="submission" date="2020-09" db="EMBL/GenBank/DDBJ databases">
        <title>Novel species of Mucilaginibacter isolated from a glacier on the Tibetan Plateau.</title>
        <authorList>
            <person name="Liu Q."/>
            <person name="Xin Y.-H."/>
        </authorList>
    </citation>
    <scope>NUCLEOTIDE SEQUENCE [LARGE SCALE GENOMIC DNA]</scope>
    <source>
        <strain evidence="12 13">ZT4R22</strain>
    </source>
</reference>
<keyword evidence="8" id="KW-0472">Membrane</keyword>
<dbReference type="Pfam" id="PF07494">
    <property type="entry name" value="Reg_prop"/>
    <property type="match status" value="9"/>
</dbReference>
<dbReference type="InterPro" id="IPR036097">
    <property type="entry name" value="HisK_dim/P_sf"/>
</dbReference>
<sequence length="1370" mass="153233">MVCMFVGRANAQDIKFTSITSRDGLSSNTINSILKDDDGYMWFATPEGVDRFNGRDIKGYGFNTGRQATFQAKEATALYKDRSGRIWVGTMGGGLYFYDKAHDQFNPYTVLSYPGEVSNQYIRAICGDSLGRIWLGTIDGITIVDLKAKTARRFFPAKKREGQLIPESTLCLYNDRANRMWIGTSTGLHLYDPRTGSLLTFTHNNKDINSIVDDRVNTITESGDGRIWIGTSNGLSCLSPDLQTVKNFKYSSVNSQTLSGNLIYSVAIADANQLWIGTEGGLDIMDMQTGNVNRFKHDDRELFSINSKSIRCVYLDHNGIYWLGTYEGGINKYDKSLTLFNLKQNNGYDPKSLSNPVVTSLVENSKGNIYVGTDGGGLNLFDIKTRLFTHLEIKPKEKINSAGLPILCMALDDHQQLWIGTFQNGIFVYNTQTGNYKQLKAGNTTTDINSNEIFCLKQDSRGNMWIGTNGNGLNKFNPVSKTFQKYEGTFGSLDQKSLPLNGYIRAIAEDREGNLWIGSVGTGVAILNQKTQKFRVLNFANTGMAIDRVFSLLEDRLGNMWIGTSGDGLFCYDKATNKISAYSQRNGLSNGVIHKILEDNQGQIWVSTNKGISSFNSKQKKFTNYSKFNGLQNAAFSDGAGLKYSNGSLFFGGGEGLNYINPSKDVKFNQNPPPVFLTGLHADNKEVIAGKDAPIDRDVSVAKVIRLHYKQDFSLSYNAINFTIPQQNSYAYKLVGFNPDWNYVGQSTTAYFTNLNPGEYTFMVKAANNNGIWGSNVAQVRIIIRAPFWMTWYAYFAYLIVISGTLLFIRHLGIKKVKRQLAIEQERKIAEEMHQVDMMKVKFVTNLSHEFRTPISLIMAPTDKLLAQHSDHQTTKQLAVIKRNSHRLLNMVDQMLDFRKLEEHEMKIALADGEITSFIKDVVDSFHDLSESKNIQLNYEGLSYPLFVKFDGDKIERILLNLLSNAFKFTPPGGKVRVEVLQIAAESAKTTVSLAIKVTDNGIGIEKENLNKIFNRFFQVGDLSGGLNQGSGIGLSIAKEFAEMHGGKILVDSKPGNGAVFTVMLDLRLFDHQPVEQKLIVTAEKLEEIDHQGDDLTEQVSTNCAAKLRVLVIEDNAELRFYIKDNLKRNFKVEEAADGKEGWEKVLSFHPDLVVSDISMPNMDGISLTSKIKADKRTCHIPVILLTALTGDRQQLLGLETGANDYLTKPFNFDILNIKIKNLLSQNSILKNTYTKQLKVTPDEVEVESSGEKFLSNAINYIEKNLTNPKFSIVDLSEHLGMSRGALYNKIFALTGQPPVEFIRSYKLDRAAFLLLKSDMTVSQIAYEAGFGTPHYFSKSFRNKFDVLPSEYRKMEFKEGALSGTPAAQE</sequence>
<name>A0ABR7WLD0_9SPHI</name>
<dbReference type="PANTHER" id="PTHR43547">
    <property type="entry name" value="TWO-COMPONENT HISTIDINE KINASE"/>
    <property type="match status" value="1"/>
</dbReference>
<dbReference type="InterPro" id="IPR018062">
    <property type="entry name" value="HTH_AraC-typ_CS"/>
</dbReference>
<organism evidence="12 13">
    <name type="scientific">Mucilaginibacter pankratovii</name>
    <dbReference type="NCBI Taxonomy" id="2772110"/>
    <lineage>
        <taxon>Bacteria</taxon>
        <taxon>Pseudomonadati</taxon>
        <taxon>Bacteroidota</taxon>
        <taxon>Sphingobacteriia</taxon>
        <taxon>Sphingobacteriales</taxon>
        <taxon>Sphingobacteriaceae</taxon>
        <taxon>Mucilaginibacter</taxon>
    </lineage>
</organism>
<dbReference type="CDD" id="cd17574">
    <property type="entry name" value="REC_OmpR"/>
    <property type="match status" value="1"/>
</dbReference>
<evidence type="ECO:0000256" key="4">
    <source>
        <dbReference type="ARBA" id="ARBA00023015"/>
    </source>
</evidence>
<feature type="domain" description="Response regulatory" evidence="11">
    <location>
        <begin position="1109"/>
        <end position="1224"/>
    </location>
</feature>
<dbReference type="Pfam" id="PF12833">
    <property type="entry name" value="HTH_18"/>
    <property type="match status" value="1"/>
</dbReference>
<dbReference type="InterPro" id="IPR004358">
    <property type="entry name" value="Sig_transdc_His_kin-like_C"/>
</dbReference>
<evidence type="ECO:0000259" key="9">
    <source>
        <dbReference type="PROSITE" id="PS01124"/>
    </source>
</evidence>
<dbReference type="SUPFAM" id="SSF50998">
    <property type="entry name" value="Quinoprotein alcohol dehydrogenase-like"/>
    <property type="match status" value="1"/>
</dbReference>
<dbReference type="Gene3D" id="3.30.565.10">
    <property type="entry name" value="Histidine kinase-like ATPase, C-terminal domain"/>
    <property type="match status" value="1"/>
</dbReference>
<dbReference type="SUPFAM" id="SSF52172">
    <property type="entry name" value="CheY-like"/>
    <property type="match status" value="1"/>
</dbReference>
<dbReference type="Gene3D" id="2.130.10.10">
    <property type="entry name" value="YVTN repeat-like/Quinoprotein amine dehydrogenase"/>
    <property type="match status" value="2"/>
</dbReference>
<protein>
    <recommendedName>
        <fullName evidence="2">histidine kinase</fullName>
        <ecNumber evidence="2">2.7.13.3</ecNumber>
    </recommendedName>
</protein>